<proteinExistence type="predicted"/>
<sequence>MFLRALIAFLFVTSAHAQEVAAPFGLTWGASAAEVQEALGVVPSAEPLWGRLSSFRATRAPVTPPDTDVLLVAVDPDHGMGRVIWFSTPIEGDAYGSRGKEKYDELKAILTEKYGKPSNNMERTGVKLWKDRDEFYQCLGYDGCGIWMSVWDVGAPATTIGLQIKGIRRGEGVLIMTYEGPNWSDILAAVKAGENKSKKDAF</sequence>
<protein>
    <submittedName>
        <fullName evidence="2">Uncharacterized protein</fullName>
    </submittedName>
</protein>
<evidence type="ECO:0000256" key="1">
    <source>
        <dbReference type="SAM" id="SignalP"/>
    </source>
</evidence>
<dbReference type="Proteomes" id="UP001247754">
    <property type="component" value="Unassembled WGS sequence"/>
</dbReference>
<feature type="chain" id="PRO_5047493717" evidence="1">
    <location>
        <begin position="18"/>
        <end position="202"/>
    </location>
</feature>
<keyword evidence="1" id="KW-0732">Signal</keyword>
<gene>
    <name evidence="2" type="ORF">RGD00_13855</name>
</gene>
<evidence type="ECO:0000313" key="3">
    <source>
        <dbReference type="Proteomes" id="UP001247754"/>
    </source>
</evidence>
<dbReference type="RefSeq" id="WP_310457936.1">
    <property type="nucleotide sequence ID" value="NZ_JAVKPH010000016.1"/>
</dbReference>
<comment type="caution">
    <text evidence="2">The sequence shown here is derived from an EMBL/GenBank/DDBJ whole genome shotgun (WGS) entry which is preliminary data.</text>
</comment>
<organism evidence="2 3">
    <name type="scientific">Ruixingdingia sedimenti</name>
    <dbReference type="NCBI Taxonomy" id="3073604"/>
    <lineage>
        <taxon>Bacteria</taxon>
        <taxon>Pseudomonadati</taxon>
        <taxon>Pseudomonadota</taxon>
        <taxon>Alphaproteobacteria</taxon>
        <taxon>Rhodobacterales</taxon>
        <taxon>Paracoccaceae</taxon>
        <taxon>Ruixingdingia</taxon>
    </lineage>
</organism>
<dbReference type="EMBL" id="JAVKPH010000016">
    <property type="protein sequence ID" value="MDR5653698.1"/>
    <property type="molecule type" value="Genomic_DNA"/>
</dbReference>
<accession>A0ABU1FAT9</accession>
<reference evidence="2 3" key="1">
    <citation type="submission" date="2023-09" db="EMBL/GenBank/DDBJ databases">
        <title>Xinfangfangia sedmenti sp. nov., isolated the sedment.</title>
        <authorList>
            <person name="Xu L."/>
        </authorList>
    </citation>
    <scope>NUCLEOTIDE SEQUENCE [LARGE SCALE GENOMIC DNA]</scope>
    <source>
        <strain evidence="2 3">LG-4</strain>
    </source>
</reference>
<feature type="signal peptide" evidence="1">
    <location>
        <begin position="1"/>
        <end position="17"/>
    </location>
</feature>
<evidence type="ECO:0000313" key="2">
    <source>
        <dbReference type="EMBL" id="MDR5653698.1"/>
    </source>
</evidence>
<name>A0ABU1FAT9_9RHOB</name>
<keyword evidence="3" id="KW-1185">Reference proteome</keyword>